<dbReference type="AlphaFoldDB" id="A0A8B3XWI5"/>
<evidence type="ECO:0000259" key="1">
    <source>
        <dbReference type="Pfam" id="PF24719"/>
    </source>
</evidence>
<organism evidence="2 3">
    <name type="scientific">Pseudomonas orientalis</name>
    <dbReference type="NCBI Taxonomy" id="76758"/>
    <lineage>
        <taxon>Bacteria</taxon>
        <taxon>Pseudomonadati</taxon>
        <taxon>Pseudomonadota</taxon>
        <taxon>Gammaproteobacteria</taxon>
        <taxon>Pseudomonadales</taxon>
        <taxon>Pseudomonadaceae</taxon>
        <taxon>Pseudomonas</taxon>
    </lineage>
</organism>
<proteinExistence type="predicted"/>
<evidence type="ECO:0000313" key="3">
    <source>
        <dbReference type="Proteomes" id="UP000183653"/>
    </source>
</evidence>
<reference evidence="2 3" key="1">
    <citation type="submission" date="2016-10" db="EMBL/GenBank/DDBJ databases">
        <authorList>
            <person name="Varghese N."/>
            <person name="Submissions S."/>
        </authorList>
    </citation>
    <scope>NUCLEOTIDE SEQUENCE [LARGE SCALE GENOMIC DNA]</scope>
    <source>
        <strain evidence="2 3">BS2775</strain>
    </source>
</reference>
<protein>
    <recommendedName>
        <fullName evidence="1">Imm33-like domain-containing protein</fullName>
    </recommendedName>
</protein>
<dbReference type="OrthoDB" id="7063432at2"/>
<dbReference type="InterPro" id="IPR056509">
    <property type="entry name" value="Imm33-like"/>
</dbReference>
<gene>
    <name evidence="2" type="ORF">SAMN04490197_1303</name>
</gene>
<dbReference type="Proteomes" id="UP000183653">
    <property type="component" value="Chromosome I"/>
</dbReference>
<sequence length="207" mass="23648">MKVSVIKSDAELTLKTDGLKTRFGYEISVTINTPNLQEEAVKFIELVTRHLESGFKLASDETLGYGCWITKMHLNNRQELMFFEQAPRTETYVPGINTTLQLWAEQHMICAKNGVDYVAPSFEQMIIISHGVMEGDPAEGVRYPSPEHMSGWWITTDRYDGNTENLQSVHLQHVAVNRPDLVKYLGLPFGYRFHGPSNDVWLDEKIK</sequence>
<dbReference type="RefSeq" id="WP_057721860.1">
    <property type="nucleotide sequence ID" value="NZ_JYLM01000001.1"/>
</dbReference>
<name>A0A8B3XWI5_9PSED</name>
<feature type="domain" description="Imm33-like" evidence="1">
    <location>
        <begin position="105"/>
        <end position="202"/>
    </location>
</feature>
<dbReference type="Pfam" id="PF24719">
    <property type="entry name" value="Imm33-like"/>
    <property type="match status" value="1"/>
</dbReference>
<dbReference type="EMBL" id="LT629782">
    <property type="protein sequence ID" value="SDT95032.1"/>
    <property type="molecule type" value="Genomic_DNA"/>
</dbReference>
<keyword evidence="3" id="KW-1185">Reference proteome</keyword>
<evidence type="ECO:0000313" key="2">
    <source>
        <dbReference type="EMBL" id="SDT95032.1"/>
    </source>
</evidence>
<accession>A0A8B3XWI5</accession>